<feature type="region of interest" description="Disordered" evidence="1">
    <location>
        <begin position="29"/>
        <end position="53"/>
    </location>
</feature>
<name>A0ABT2H629_9MICO</name>
<comment type="caution">
    <text evidence="4">The sequence shown here is derived from an EMBL/GenBank/DDBJ whole genome shotgun (WGS) entry which is preliminary data.</text>
</comment>
<evidence type="ECO:0000256" key="2">
    <source>
        <dbReference type="SAM" id="Phobius"/>
    </source>
</evidence>
<sequence>MAPAIAVSALLAGAVLATPLAAWGSSLADTTPAPSATSSPAPTDSGADAPTSATDAAVSAVSLALAPAGNGVVGPGADLTLTFEMTNPGLETIDGGSVDIVIDRSELDGTGAYSTWLDGESAETTVTAENGTATGTTTSPATGTTASTDASTLVTVATTPLPPGGSHTQQLTVPAADLQLDAWGVYGVGATLSVDGAVVGAARSTIVYDDGTTPAPPVAGVTVIAPITSLPSSTGLIPAAALEAATNEAGSLTRELDAVVDRPVTLAVDPRIIVSIRALGSTAPASAVAWLERLDAASNPVIPLTFADSDIAGEHQAGAPAVLAPTSFAYALDPANFTDVDELIEPTATATPTPTVTASPGAEPTPTPAPVAVPTLEQLTDWDYTSTSIAWPRSGSVVADDLPFFAQSGLTTSIVDSAQLVAASGAGDPVDASVTAGDQNVLVADHSVSLAFQNALAASSDTRRGEALAELSGSLAIAARAGTEASGTDSAGTDAAGTDAGTDPRQVLAVLDRNAMNLGSIDQALSVMQSLAWATPAPLDSLLATTPTQVVSVLDAPESAERVAQIANLLGGSQRIDAFSSVLTDPLVLTGESRADLLALLSNSWTPNEGGWNVAVQANLDATATTLASVQVIDGSSINLLANQANLPVTISNELPYPVTVVLHVTPSNGRLVVEKSDVEVTIEASSRKGAQIPVEAGVANGPVTLSFQLLSPTGVLLSTPSPVVVNVSADWETWGTVIVAVLVVALFGFGIVRNILRRRKRHRDGDPDAADAEPDPNAPISPEPAPPAVAVREPHE</sequence>
<dbReference type="RefSeq" id="WP_259540310.1">
    <property type="nucleotide sequence ID" value="NZ_JANLCJ010000006.1"/>
</dbReference>
<evidence type="ECO:0000256" key="3">
    <source>
        <dbReference type="SAM" id="SignalP"/>
    </source>
</evidence>
<organism evidence="4 5">
    <name type="scientific">Herbiconiux daphne</name>
    <dbReference type="NCBI Taxonomy" id="2970914"/>
    <lineage>
        <taxon>Bacteria</taxon>
        <taxon>Bacillati</taxon>
        <taxon>Actinomycetota</taxon>
        <taxon>Actinomycetes</taxon>
        <taxon>Micrococcales</taxon>
        <taxon>Microbacteriaceae</taxon>
        <taxon>Herbiconiux</taxon>
    </lineage>
</organism>
<reference evidence="4" key="1">
    <citation type="submission" date="2022-08" db="EMBL/GenBank/DDBJ databases">
        <authorList>
            <person name="Deng Y."/>
            <person name="Han X.-F."/>
            <person name="Zhang Y.-Q."/>
        </authorList>
    </citation>
    <scope>NUCLEOTIDE SEQUENCE</scope>
    <source>
        <strain evidence="4">CPCC 203386</strain>
    </source>
</reference>
<keyword evidence="3" id="KW-0732">Signal</keyword>
<feature type="transmembrane region" description="Helical" evidence="2">
    <location>
        <begin position="735"/>
        <end position="757"/>
    </location>
</feature>
<keyword evidence="2" id="KW-0472">Membrane</keyword>
<protein>
    <submittedName>
        <fullName evidence="4">DUF6049 family protein</fullName>
    </submittedName>
</protein>
<proteinExistence type="predicted"/>
<feature type="signal peptide" evidence="3">
    <location>
        <begin position="1"/>
        <end position="28"/>
    </location>
</feature>
<feature type="compositionally biased region" description="Low complexity" evidence="1">
    <location>
        <begin position="485"/>
        <end position="501"/>
    </location>
</feature>
<evidence type="ECO:0000256" key="1">
    <source>
        <dbReference type="SAM" id="MobiDB-lite"/>
    </source>
</evidence>
<feature type="region of interest" description="Disordered" evidence="1">
    <location>
        <begin position="124"/>
        <end position="147"/>
    </location>
</feature>
<keyword evidence="5" id="KW-1185">Reference proteome</keyword>
<feature type="region of interest" description="Disordered" evidence="1">
    <location>
        <begin position="482"/>
        <end position="501"/>
    </location>
</feature>
<evidence type="ECO:0000313" key="5">
    <source>
        <dbReference type="Proteomes" id="UP001165586"/>
    </source>
</evidence>
<gene>
    <name evidence="4" type="ORF">N1032_16680</name>
</gene>
<feature type="region of interest" description="Disordered" evidence="1">
    <location>
        <begin position="761"/>
        <end position="797"/>
    </location>
</feature>
<dbReference type="Pfam" id="PF19516">
    <property type="entry name" value="DUF6049"/>
    <property type="match status" value="1"/>
</dbReference>
<dbReference type="InterPro" id="IPR046112">
    <property type="entry name" value="DUF6049"/>
</dbReference>
<feature type="compositionally biased region" description="Pro residues" evidence="1">
    <location>
        <begin position="777"/>
        <end position="788"/>
    </location>
</feature>
<accession>A0ABT2H629</accession>
<feature type="chain" id="PRO_5045132390" evidence="3">
    <location>
        <begin position="29"/>
        <end position="797"/>
    </location>
</feature>
<keyword evidence="2" id="KW-1133">Transmembrane helix</keyword>
<keyword evidence="2" id="KW-0812">Transmembrane</keyword>
<dbReference type="EMBL" id="JANLCJ010000006">
    <property type="protein sequence ID" value="MCS5735384.1"/>
    <property type="molecule type" value="Genomic_DNA"/>
</dbReference>
<dbReference type="Proteomes" id="UP001165586">
    <property type="component" value="Unassembled WGS sequence"/>
</dbReference>
<evidence type="ECO:0000313" key="4">
    <source>
        <dbReference type="EMBL" id="MCS5735384.1"/>
    </source>
</evidence>